<dbReference type="EMBL" id="JAVRFG010000012">
    <property type="protein sequence ID" value="MDT0491065.1"/>
    <property type="molecule type" value="Genomic_DNA"/>
</dbReference>
<dbReference type="InterPro" id="IPR013096">
    <property type="entry name" value="Cupin_2"/>
</dbReference>
<gene>
    <name evidence="2" type="ORF">RM717_11165</name>
</gene>
<dbReference type="RefSeq" id="WP_311598701.1">
    <property type="nucleotide sequence ID" value="NZ_JAVRFG010000012.1"/>
</dbReference>
<comment type="caution">
    <text evidence="2">The sequence shown here is derived from an EMBL/GenBank/DDBJ whole genome shotgun (WGS) entry which is preliminary data.</text>
</comment>
<protein>
    <submittedName>
        <fullName evidence="2">Cupin domain-containing protein</fullName>
    </submittedName>
</protein>
<dbReference type="InterPro" id="IPR014710">
    <property type="entry name" value="RmlC-like_jellyroll"/>
</dbReference>
<evidence type="ECO:0000313" key="2">
    <source>
        <dbReference type="EMBL" id="MDT0491065.1"/>
    </source>
</evidence>
<dbReference type="Proteomes" id="UP001180556">
    <property type="component" value="Unassembled WGS sequence"/>
</dbReference>
<evidence type="ECO:0000259" key="1">
    <source>
        <dbReference type="Pfam" id="PF07883"/>
    </source>
</evidence>
<proteinExistence type="predicted"/>
<accession>A0ABU2W0L2</accession>
<keyword evidence="3" id="KW-1185">Reference proteome</keyword>
<reference evidence="3" key="1">
    <citation type="submission" date="2023-07" db="EMBL/GenBank/DDBJ databases">
        <title>30 novel species of actinomycetes from the DSMZ collection.</title>
        <authorList>
            <person name="Nouioui I."/>
        </authorList>
    </citation>
    <scope>NUCLEOTIDE SEQUENCE [LARGE SCALE GENOMIC DNA]</scope>
    <source>
        <strain evidence="3">DSM 40932</strain>
    </source>
</reference>
<dbReference type="SUPFAM" id="SSF51182">
    <property type="entry name" value="RmlC-like cupins"/>
    <property type="match status" value="1"/>
</dbReference>
<name>A0ABU2W0L2_9ACTN</name>
<dbReference type="InterPro" id="IPR011051">
    <property type="entry name" value="RmlC_Cupin_sf"/>
</dbReference>
<dbReference type="Gene3D" id="2.60.120.10">
    <property type="entry name" value="Jelly Rolls"/>
    <property type="match status" value="1"/>
</dbReference>
<evidence type="ECO:0000313" key="3">
    <source>
        <dbReference type="Proteomes" id="UP001180556"/>
    </source>
</evidence>
<feature type="domain" description="Cupin type-2" evidence="1">
    <location>
        <begin position="42"/>
        <end position="107"/>
    </location>
</feature>
<dbReference type="Pfam" id="PF07883">
    <property type="entry name" value="Cupin_2"/>
    <property type="match status" value="1"/>
</dbReference>
<sequence length="123" mass="13407">MITKFRIEEASAVPEFGMACQRLIPWAGDQPEPPVGAMACFLPAGAASDPDLHDQDEIMIVLSGGGTIELDGETAEFGAGEMIVLPRNKEHVVRNPLDAPCTWVSFYWPLREPRPGDTTEVRA</sequence>
<organism evidence="2 3">
    <name type="scientific">Streptomyces stephensoniae</name>
    <dbReference type="NCBI Taxonomy" id="3375367"/>
    <lineage>
        <taxon>Bacteria</taxon>
        <taxon>Bacillati</taxon>
        <taxon>Actinomycetota</taxon>
        <taxon>Actinomycetes</taxon>
        <taxon>Kitasatosporales</taxon>
        <taxon>Streptomycetaceae</taxon>
        <taxon>Streptomyces</taxon>
    </lineage>
</organism>